<dbReference type="NCBIfam" id="TIGR03025">
    <property type="entry name" value="EPS_sugtrans"/>
    <property type="match status" value="1"/>
</dbReference>
<evidence type="ECO:0000259" key="8">
    <source>
        <dbReference type="Pfam" id="PF02397"/>
    </source>
</evidence>
<accession>A0A9D1D5M7</accession>
<evidence type="ECO:0000256" key="4">
    <source>
        <dbReference type="ARBA" id="ARBA00022692"/>
    </source>
</evidence>
<evidence type="ECO:0000256" key="6">
    <source>
        <dbReference type="ARBA" id="ARBA00023136"/>
    </source>
</evidence>
<dbReference type="InterPro" id="IPR017475">
    <property type="entry name" value="EPS_sugar_tfrase"/>
</dbReference>
<proteinExistence type="inferred from homology"/>
<evidence type="ECO:0000256" key="2">
    <source>
        <dbReference type="ARBA" id="ARBA00006464"/>
    </source>
</evidence>
<feature type="domain" description="Bacterial sugar transferase" evidence="8">
    <location>
        <begin position="254"/>
        <end position="434"/>
    </location>
</feature>
<evidence type="ECO:0000313" key="10">
    <source>
        <dbReference type="Proteomes" id="UP000824250"/>
    </source>
</evidence>
<feature type="transmembrane region" description="Helical" evidence="7">
    <location>
        <begin position="12"/>
        <end position="35"/>
    </location>
</feature>
<protein>
    <submittedName>
        <fullName evidence="9">Sugar transferase</fullName>
    </submittedName>
</protein>
<comment type="similarity">
    <text evidence="2">Belongs to the bacterial sugar transferase family.</text>
</comment>
<evidence type="ECO:0000256" key="7">
    <source>
        <dbReference type="SAM" id="Phobius"/>
    </source>
</evidence>
<name>A0A9D1D5M7_9FIRM</name>
<sequence>MKDYTQYKRIIKFVSSAAIVAMESGIYGYVWIFYYNSLLQFPFWRRGNWLMIAVYAVLLMFFEQMYGGFKVGFYKKWNVIYSQILSLVIVNVITYLQIALIDKKFHSPSIIGGILVVQIIVAVVWAFAFQFIYSRLFPRRQMLLVYGERPIFHLMQKISTREDKYQICNIIHYSEGIDSIMELSKNYDALIIGDIPAHERNQLLKRCFGCGLRTYTVPKISDIINRSSDDLNLFDTPLLLSRNEDLKIEQLFAKRFTDIVCAAAGLVISSPFFLIIAFLIKATDGGPVFYKQTRLTRNGKKFQIYKFRTMIQNAEKDGRARLASEHDDRILPVGRFLRATRLDELPQLINVLKGEMSMVGPRPERPELAVEIEKELPEFPYRLKVKAGLTGYAQIYGKYNTTAYDKLKLDLTYIRNYSFFLDLKLMIMTPKIMLMKESTEGVMEDDARLQQQEAAAAKIDIKLKHQKGAKSWKQ</sequence>
<keyword evidence="6 7" id="KW-0472">Membrane</keyword>
<keyword evidence="3 9" id="KW-0808">Transferase</keyword>
<feature type="transmembrane region" description="Helical" evidence="7">
    <location>
        <begin position="47"/>
        <end position="66"/>
    </location>
</feature>
<keyword evidence="4 7" id="KW-0812">Transmembrane</keyword>
<keyword evidence="5 7" id="KW-1133">Transmembrane helix</keyword>
<organism evidence="9 10">
    <name type="scientific">Candidatus Copromonas faecavium</name>
    <name type="common">nom. illeg.</name>
    <dbReference type="NCBI Taxonomy" id="2840740"/>
    <lineage>
        <taxon>Bacteria</taxon>
        <taxon>Bacillati</taxon>
        <taxon>Bacillota</taxon>
        <taxon>Clostridia</taxon>
        <taxon>Lachnospirales</taxon>
        <taxon>Lachnospiraceae</taxon>
        <taxon>Candidatus Copromonas (nom. illeg.)</taxon>
    </lineage>
</organism>
<reference evidence="9" key="1">
    <citation type="submission" date="2020-10" db="EMBL/GenBank/DDBJ databases">
        <authorList>
            <person name="Gilroy R."/>
        </authorList>
    </citation>
    <scope>NUCLEOTIDE SEQUENCE</scope>
    <source>
        <strain evidence="9">CHK180-2868</strain>
    </source>
</reference>
<dbReference type="GO" id="GO:0016020">
    <property type="term" value="C:membrane"/>
    <property type="evidence" value="ECO:0007669"/>
    <property type="project" value="UniProtKB-SubCell"/>
</dbReference>
<evidence type="ECO:0000256" key="1">
    <source>
        <dbReference type="ARBA" id="ARBA00004141"/>
    </source>
</evidence>
<dbReference type="PANTHER" id="PTHR30576:SF0">
    <property type="entry name" value="UNDECAPRENYL-PHOSPHATE N-ACETYLGALACTOSAMINYL 1-PHOSPHATE TRANSFERASE-RELATED"/>
    <property type="match status" value="1"/>
</dbReference>
<evidence type="ECO:0000256" key="3">
    <source>
        <dbReference type="ARBA" id="ARBA00022679"/>
    </source>
</evidence>
<comment type="subcellular location">
    <subcellularLocation>
        <location evidence="1">Membrane</location>
        <topology evidence="1">Multi-pass membrane protein</topology>
    </subcellularLocation>
</comment>
<feature type="transmembrane region" description="Helical" evidence="7">
    <location>
        <begin position="256"/>
        <end position="280"/>
    </location>
</feature>
<feature type="transmembrane region" description="Helical" evidence="7">
    <location>
        <begin position="110"/>
        <end position="133"/>
    </location>
</feature>
<feature type="transmembrane region" description="Helical" evidence="7">
    <location>
        <begin position="78"/>
        <end position="98"/>
    </location>
</feature>
<evidence type="ECO:0000256" key="5">
    <source>
        <dbReference type="ARBA" id="ARBA00022989"/>
    </source>
</evidence>
<dbReference type="PANTHER" id="PTHR30576">
    <property type="entry name" value="COLANIC BIOSYNTHESIS UDP-GLUCOSE LIPID CARRIER TRANSFERASE"/>
    <property type="match status" value="1"/>
</dbReference>
<comment type="caution">
    <text evidence="9">The sequence shown here is derived from an EMBL/GenBank/DDBJ whole genome shotgun (WGS) entry which is preliminary data.</text>
</comment>
<dbReference type="EMBL" id="DVGC01000032">
    <property type="protein sequence ID" value="HIR05473.1"/>
    <property type="molecule type" value="Genomic_DNA"/>
</dbReference>
<dbReference type="AlphaFoldDB" id="A0A9D1D5M7"/>
<dbReference type="GO" id="GO:0016780">
    <property type="term" value="F:phosphotransferase activity, for other substituted phosphate groups"/>
    <property type="evidence" value="ECO:0007669"/>
    <property type="project" value="TreeGrafter"/>
</dbReference>
<gene>
    <name evidence="9" type="ORF">IAB28_05850</name>
</gene>
<dbReference type="Proteomes" id="UP000824250">
    <property type="component" value="Unassembled WGS sequence"/>
</dbReference>
<evidence type="ECO:0000313" key="9">
    <source>
        <dbReference type="EMBL" id="HIR05473.1"/>
    </source>
</evidence>
<dbReference type="InterPro" id="IPR003362">
    <property type="entry name" value="Bact_transf"/>
</dbReference>
<dbReference type="Pfam" id="PF02397">
    <property type="entry name" value="Bac_transf"/>
    <property type="match status" value="1"/>
</dbReference>
<reference evidence="9" key="2">
    <citation type="journal article" date="2021" name="PeerJ">
        <title>Extensive microbial diversity within the chicken gut microbiome revealed by metagenomics and culture.</title>
        <authorList>
            <person name="Gilroy R."/>
            <person name="Ravi A."/>
            <person name="Getino M."/>
            <person name="Pursley I."/>
            <person name="Horton D.L."/>
            <person name="Alikhan N.F."/>
            <person name="Baker D."/>
            <person name="Gharbi K."/>
            <person name="Hall N."/>
            <person name="Watson M."/>
            <person name="Adriaenssens E.M."/>
            <person name="Foster-Nyarko E."/>
            <person name="Jarju S."/>
            <person name="Secka A."/>
            <person name="Antonio M."/>
            <person name="Oren A."/>
            <person name="Chaudhuri R.R."/>
            <person name="La Ragione R."/>
            <person name="Hildebrand F."/>
            <person name="Pallen M.J."/>
        </authorList>
    </citation>
    <scope>NUCLEOTIDE SEQUENCE</scope>
    <source>
        <strain evidence="9">CHK180-2868</strain>
    </source>
</reference>